<dbReference type="EMBL" id="MU001680">
    <property type="protein sequence ID" value="KAF2457641.1"/>
    <property type="molecule type" value="Genomic_DNA"/>
</dbReference>
<feature type="compositionally biased region" description="Acidic residues" evidence="3">
    <location>
        <begin position="97"/>
        <end position="111"/>
    </location>
</feature>
<feature type="region of interest" description="Disordered" evidence="3">
    <location>
        <begin position="1"/>
        <end position="111"/>
    </location>
</feature>
<feature type="region of interest" description="Disordered" evidence="3">
    <location>
        <begin position="781"/>
        <end position="867"/>
    </location>
</feature>
<dbReference type="PANTHER" id="PTHR46093:SF18">
    <property type="entry name" value="FIBRONECTIN TYPE-III DOMAIN-CONTAINING PROTEIN"/>
    <property type="match status" value="1"/>
</dbReference>
<proteinExistence type="predicted"/>
<evidence type="ECO:0000313" key="6">
    <source>
        <dbReference type="Proteomes" id="UP000799766"/>
    </source>
</evidence>
<evidence type="ECO:0000256" key="1">
    <source>
        <dbReference type="ARBA" id="ARBA00022441"/>
    </source>
</evidence>
<keyword evidence="2" id="KW-0677">Repeat</keyword>
<feature type="region of interest" description="Disordered" evidence="3">
    <location>
        <begin position="589"/>
        <end position="630"/>
    </location>
</feature>
<feature type="compositionally biased region" description="Acidic residues" evidence="3">
    <location>
        <begin position="69"/>
        <end position="82"/>
    </location>
</feature>
<protein>
    <submittedName>
        <fullName evidence="5">Uncharacterized protein</fullName>
    </submittedName>
</protein>
<gene>
    <name evidence="5" type="ORF">BDY21DRAFT_391786</name>
</gene>
<name>A0A6A6P0S9_9PEZI</name>
<feature type="compositionally biased region" description="Acidic residues" evidence="3">
    <location>
        <begin position="594"/>
        <end position="607"/>
    </location>
</feature>
<keyword evidence="4" id="KW-1133">Transmembrane helix</keyword>
<feature type="compositionally biased region" description="Low complexity" evidence="3">
    <location>
        <begin position="690"/>
        <end position="705"/>
    </location>
</feature>
<evidence type="ECO:0000313" key="5">
    <source>
        <dbReference type="EMBL" id="KAF2457641.1"/>
    </source>
</evidence>
<reference evidence="5" key="1">
    <citation type="journal article" date="2020" name="Stud. Mycol.">
        <title>101 Dothideomycetes genomes: a test case for predicting lifestyles and emergence of pathogens.</title>
        <authorList>
            <person name="Haridas S."/>
            <person name="Albert R."/>
            <person name="Binder M."/>
            <person name="Bloem J."/>
            <person name="Labutti K."/>
            <person name="Salamov A."/>
            <person name="Andreopoulos B."/>
            <person name="Baker S."/>
            <person name="Barry K."/>
            <person name="Bills G."/>
            <person name="Bluhm B."/>
            <person name="Cannon C."/>
            <person name="Castanera R."/>
            <person name="Culley D."/>
            <person name="Daum C."/>
            <person name="Ezra D."/>
            <person name="Gonzalez J."/>
            <person name="Henrissat B."/>
            <person name="Kuo A."/>
            <person name="Liang C."/>
            <person name="Lipzen A."/>
            <person name="Lutzoni F."/>
            <person name="Magnuson J."/>
            <person name="Mondo S."/>
            <person name="Nolan M."/>
            <person name="Ohm R."/>
            <person name="Pangilinan J."/>
            <person name="Park H.-J."/>
            <person name="Ramirez L."/>
            <person name="Alfaro M."/>
            <person name="Sun H."/>
            <person name="Tritt A."/>
            <person name="Yoshinaga Y."/>
            <person name="Zwiers L.-H."/>
            <person name="Turgeon B."/>
            <person name="Goodwin S."/>
            <person name="Spatafora J."/>
            <person name="Crous P."/>
            <person name="Grigoriev I."/>
        </authorList>
    </citation>
    <scope>NUCLEOTIDE SEQUENCE</scope>
    <source>
        <strain evidence="5">ATCC 16933</strain>
    </source>
</reference>
<feature type="compositionally biased region" description="Low complexity" evidence="3">
    <location>
        <begin position="801"/>
        <end position="813"/>
    </location>
</feature>
<feature type="compositionally biased region" description="Low complexity" evidence="3">
    <location>
        <begin position="31"/>
        <end position="51"/>
    </location>
</feature>
<keyword evidence="4" id="KW-0472">Membrane</keyword>
<dbReference type="Pfam" id="PF24681">
    <property type="entry name" value="Kelch_KLHDC2_KLHL20_DRC7"/>
    <property type="match status" value="1"/>
</dbReference>
<dbReference type="PANTHER" id="PTHR46093">
    <property type="entry name" value="ACYL-COA-BINDING DOMAIN-CONTAINING PROTEIN 5"/>
    <property type="match status" value="1"/>
</dbReference>
<feature type="compositionally biased region" description="Low complexity" evidence="3">
    <location>
        <begin position="83"/>
        <end position="96"/>
    </location>
</feature>
<feature type="region of interest" description="Disordered" evidence="3">
    <location>
        <begin position="684"/>
        <end position="705"/>
    </location>
</feature>
<dbReference type="InterPro" id="IPR015915">
    <property type="entry name" value="Kelch-typ_b-propeller"/>
</dbReference>
<feature type="compositionally biased region" description="Low complexity" evidence="3">
    <location>
        <begin position="821"/>
        <end position="835"/>
    </location>
</feature>
<evidence type="ECO:0000256" key="2">
    <source>
        <dbReference type="ARBA" id="ARBA00022737"/>
    </source>
</evidence>
<dbReference type="AlphaFoldDB" id="A0A6A6P0S9"/>
<dbReference type="Gene3D" id="2.120.10.80">
    <property type="entry name" value="Kelch-type beta propeller"/>
    <property type="match status" value="2"/>
</dbReference>
<dbReference type="Proteomes" id="UP000799766">
    <property type="component" value="Unassembled WGS sequence"/>
</dbReference>
<feature type="transmembrane region" description="Helical" evidence="4">
    <location>
        <begin position="710"/>
        <end position="736"/>
    </location>
</feature>
<dbReference type="OrthoDB" id="10251809at2759"/>
<accession>A0A6A6P0S9</accession>
<organism evidence="5 6">
    <name type="scientific">Lineolata rhizophorae</name>
    <dbReference type="NCBI Taxonomy" id="578093"/>
    <lineage>
        <taxon>Eukaryota</taxon>
        <taxon>Fungi</taxon>
        <taxon>Dikarya</taxon>
        <taxon>Ascomycota</taxon>
        <taxon>Pezizomycotina</taxon>
        <taxon>Dothideomycetes</taxon>
        <taxon>Dothideomycetes incertae sedis</taxon>
        <taxon>Lineolatales</taxon>
        <taxon>Lineolataceae</taxon>
        <taxon>Lineolata</taxon>
    </lineage>
</organism>
<keyword evidence="6" id="KW-1185">Reference proteome</keyword>
<dbReference type="SUPFAM" id="SSF117281">
    <property type="entry name" value="Kelch motif"/>
    <property type="match status" value="1"/>
</dbReference>
<feature type="compositionally biased region" description="Pro residues" evidence="3">
    <location>
        <begin position="1"/>
        <end position="13"/>
    </location>
</feature>
<evidence type="ECO:0000256" key="3">
    <source>
        <dbReference type="SAM" id="MobiDB-lite"/>
    </source>
</evidence>
<evidence type="ECO:0000256" key="4">
    <source>
        <dbReference type="SAM" id="Phobius"/>
    </source>
</evidence>
<keyword evidence="1" id="KW-0880">Kelch repeat</keyword>
<sequence length="867" mass="90025">MPDPTIPPPPPPARSRRSSVFREIFDDASDDASSATRPHPQPQQRAPARRPSTPHHRPWSRSRCPPAVAEEDGDGDNNDEDVAVLSRPASSSAPSSSDDDTDAYTDTDVDTDVDADGAAAALPALGLARPPSRFCSRVALLAALLAVVVPLAFGGRGGAGAATAPAFGAEGGVVAGRRGGGVVVEGEAEAEAEGVLVTREDSPTDVCKRWSHQSAIVNGTMYIYGGRMMTDSQQDSDTWVNDFVTLDLARTWQIGSPSLTGLPRPSGPPAVANGYLWASRTQLFLYGGEFSDNPPASPSPFALWEYDIPSSSWTEHADPQTDGGVNAVDAGQDVERSAEGAGFGVAALGRGWYFGGHLDGYTTAGWSQSVPRIYLTSLLEFTLPGFSNGQVDALEDGDVAGEDGAWRNITEGGLQDTAGFPERADGLLVYVPGFGDEGILLGLAGGTNETFTQMNVIDIYDIATSRWYKQGTTGSTPKERVNPCAVVAAAPDGSSYNMYMFGGQNLIPYGEQVQYDDMWILSLPSFTWIEVDMSDQSVPPARAGHSCHLWDGQMVIVGGYVGQDLSCDSPGIYVFNASSLHWETQFTALSGGSEDSDSSSDDIEDGDPSTNNPFSQQEAQRGEGPDAGLEGCYGYRVPDAVISAIGGGPTGGATVTAPVQEPTDGPLATGHPVTYTVTESGVAATYTSYPGDPGSNSGDSDSDSGSGRNIGAIIAGTIAGVLAVVAGYFAFCAYVYRKRVQLYKAHVAAAQRHAEEKRSGPGAGPGAHPYAAAVAAGPGAALFPPSGSSKTSSDRGTRPYGAGTSSEGPSAGTGPSGAGGASSADPYADDGASSSNEDLLAGQEPSFWGSRGVLLNPRRSLRVINRD</sequence>
<keyword evidence="4" id="KW-0812">Transmembrane</keyword>
<feature type="compositionally biased region" description="Polar residues" evidence="3">
    <location>
        <begin position="608"/>
        <end position="619"/>
    </location>
</feature>